<evidence type="ECO:0000313" key="5">
    <source>
        <dbReference type="Proteomes" id="UP001165541"/>
    </source>
</evidence>
<dbReference type="InterPro" id="IPR007492">
    <property type="entry name" value="LytTR_DNA-bd_dom"/>
</dbReference>
<sequence>MHATALIAEDEPLLAQALLNELQRLWPQLQVLATTGNGEAAVDQALSLRPDVCFFDIRMPGKNGVEAAQALAEDWPDEAPGIAPFPLIVFVTAYEQYAVQAFEAAAVDYVLKPVEPGRLAQTCTRLQSLLVRRSSAGGSVEAAVEQLRSLLQAPGVARPAAAPLQVIQASVGQAIHMVPLADVVYFEAADKYVRVLTAQREYLIRTSLRELLPQLDAQQFWQVHRSVVVRAGAIETAVRDEAGKLHLTLRERPERLGVSRMYAHLFKAM</sequence>
<keyword evidence="5" id="KW-1185">Reference proteome</keyword>
<dbReference type="PANTHER" id="PTHR37299:SF1">
    <property type="entry name" value="STAGE 0 SPORULATION PROTEIN A HOMOLOG"/>
    <property type="match status" value="1"/>
</dbReference>
<dbReference type="Proteomes" id="UP001165541">
    <property type="component" value="Unassembled WGS sequence"/>
</dbReference>
<keyword evidence="4" id="KW-0238">DNA-binding</keyword>
<evidence type="ECO:0000313" key="4">
    <source>
        <dbReference type="EMBL" id="MCM5678164.1"/>
    </source>
</evidence>
<dbReference type="GO" id="GO:0003677">
    <property type="term" value="F:DNA binding"/>
    <property type="evidence" value="ECO:0007669"/>
    <property type="project" value="UniProtKB-KW"/>
</dbReference>
<keyword evidence="1" id="KW-0597">Phosphoprotein</keyword>
<proteinExistence type="predicted"/>
<dbReference type="RefSeq" id="WP_251776309.1">
    <property type="nucleotide sequence ID" value="NZ_JAMKFE010000001.1"/>
</dbReference>
<evidence type="ECO:0000259" key="2">
    <source>
        <dbReference type="PROSITE" id="PS50110"/>
    </source>
</evidence>
<dbReference type="Gene3D" id="3.40.50.2300">
    <property type="match status" value="1"/>
</dbReference>
<dbReference type="Gene3D" id="2.40.50.1020">
    <property type="entry name" value="LytTr DNA-binding domain"/>
    <property type="match status" value="1"/>
</dbReference>
<dbReference type="PROSITE" id="PS50930">
    <property type="entry name" value="HTH_LYTTR"/>
    <property type="match status" value="1"/>
</dbReference>
<dbReference type="PROSITE" id="PS50110">
    <property type="entry name" value="RESPONSE_REGULATORY"/>
    <property type="match status" value="1"/>
</dbReference>
<organism evidence="4 5">
    <name type="scientific">Caldimonas mangrovi</name>
    <dbReference type="NCBI Taxonomy" id="2944811"/>
    <lineage>
        <taxon>Bacteria</taxon>
        <taxon>Pseudomonadati</taxon>
        <taxon>Pseudomonadota</taxon>
        <taxon>Betaproteobacteria</taxon>
        <taxon>Burkholderiales</taxon>
        <taxon>Sphaerotilaceae</taxon>
        <taxon>Caldimonas</taxon>
    </lineage>
</organism>
<comment type="caution">
    <text evidence="4">The sequence shown here is derived from an EMBL/GenBank/DDBJ whole genome shotgun (WGS) entry which is preliminary data.</text>
</comment>
<dbReference type="InterPro" id="IPR046947">
    <property type="entry name" value="LytR-like"/>
</dbReference>
<feature type="modified residue" description="4-aspartylphosphate" evidence="1">
    <location>
        <position position="56"/>
    </location>
</feature>
<dbReference type="EMBL" id="JAMKFE010000001">
    <property type="protein sequence ID" value="MCM5678164.1"/>
    <property type="molecule type" value="Genomic_DNA"/>
</dbReference>
<dbReference type="InterPro" id="IPR011006">
    <property type="entry name" value="CheY-like_superfamily"/>
</dbReference>
<reference evidence="4" key="1">
    <citation type="submission" date="2022-05" db="EMBL/GenBank/DDBJ databases">
        <title>Schlegelella sp. nov., isolated from mangrove soil.</title>
        <authorList>
            <person name="Liu Y."/>
            <person name="Ge X."/>
            <person name="Liu W."/>
        </authorList>
    </citation>
    <scope>NUCLEOTIDE SEQUENCE</scope>
    <source>
        <strain evidence="4">S2-27</strain>
    </source>
</reference>
<dbReference type="SMART" id="SM00850">
    <property type="entry name" value="LytTR"/>
    <property type="match status" value="1"/>
</dbReference>
<accession>A0ABT0YIB0</accession>
<evidence type="ECO:0000259" key="3">
    <source>
        <dbReference type="PROSITE" id="PS50930"/>
    </source>
</evidence>
<dbReference type="SMART" id="SM00448">
    <property type="entry name" value="REC"/>
    <property type="match status" value="1"/>
</dbReference>
<gene>
    <name evidence="4" type="ORF">M8A51_01290</name>
</gene>
<evidence type="ECO:0000256" key="1">
    <source>
        <dbReference type="PROSITE-ProRule" id="PRU00169"/>
    </source>
</evidence>
<name>A0ABT0YIB0_9BURK</name>
<dbReference type="PANTHER" id="PTHR37299">
    <property type="entry name" value="TRANSCRIPTIONAL REGULATOR-RELATED"/>
    <property type="match status" value="1"/>
</dbReference>
<dbReference type="Pfam" id="PF04397">
    <property type="entry name" value="LytTR"/>
    <property type="match status" value="1"/>
</dbReference>
<protein>
    <submittedName>
        <fullName evidence="4">LytTR family DNA-binding domain-containing protein</fullName>
    </submittedName>
</protein>
<feature type="domain" description="HTH LytTR-type" evidence="3">
    <location>
        <begin position="167"/>
        <end position="269"/>
    </location>
</feature>
<dbReference type="Pfam" id="PF00072">
    <property type="entry name" value="Response_reg"/>
    <property type="match status" value="1"/>
</dbReference>
<feature type="domain" description="Response regulatory" evidence="2">
    <location>
        <begin position="4"/>
        <end position="127"/>
    </location>
</feature>
<dbReference type="SUPFAM" id="SSF52172">
    <property type="entry name" value="CheY-like"/>
    <property type="match status" value="1"/>
</dbReference>
<dbReference type="InterPro" id="IPR001789">
    <property type="entry name" value="Sig_transdc_resp-reg_receiver"/>
</dbReference>